<feature type="region of interest" description="Disordered" evidence="1">
    <location>
        <begin position="1"/>
        <end position="45"/>
    </location>
</feature>
<feature type="transmembrane region" description="Helical" evidence="2">
    <location>
        <begin position="158"/>
        <end position="178"/>
    </location>
</feature>
<dbReference type="RefSeq" id="WP_311701514.1">
    <property type="nucleotide sequence ID" value="NZ_JACHVX010000001.1"/>
</dbReference>
<feature type="transmembrane region" description="Helical" evidence="2">
    <location>
        <begin position="89"/>
        <end position="106"/>
    </location>
</feature>
<dbReference type="InterPro" id="IPR018719">
    <property type="entry name" value="DUF2243_membrane"/>
</dbReference>
<comment type="caution">
    <text evidence="3">The sequence shown here is derived from an EMBL/GenBank/DDBJ whole genome shotgun (WGS) entry which is preliminary data.</text>
</comment>
<evidence type="ECO:0000256" key="1">
    <source>
        <dbReference type="SAM" id="MobiDB-lite"/>
    </source>
</evidence>
<dbReference type="EMBL" id="JACHVX010000001">
    <property type="protein sequence ID" value="MBB2921353.1"/>
    <property type="molecule type" value="Genomic_DNA"/>
</dbReference>
<sequence length="188" mass="19696">MTAPPPAAPPPPGGSPAGPSPAGTPAATRTGAPDPSQSPPDTRRSLGAGAMIGVGLMAAVDEIVFHQLLGWHHFYDRLTSEVALFSDGVLHAVELVLLVAAFFVLADLQRRRTLAPGFVRAGFLVGAGGFQLVDGLVDHKVLRVHQVRYGVDLLPYDLAWNGFGALVLTVGLVLLARARRRSRAGAGR</sequence>
<keyword evidence="2" id="KW-0472">Membrane</keyword>
<gene>
    <name evidence="3" type="ORF">FHR80_000247</name>
</gene>
<reference evidence="3 4" key="2">
    <citation type="submission" date="2020-08" db="EMBL/GenBank/DDBJ databases">
        <authorList>
            <person name="Partida-Martinez L."/>
            <person name="Huntemann M."/>
            <person name="Clum A."/>
            <person name="Wang J."/>
            <person name="Palaniappan K."/>
            <person name="Ritter S."/>
            <person name="Chen I.-M."/>
            <person name="Stamatis D."/>
            <person name="Reddy T."/>
            <person name="O'Malley R."/>
            <person name="Daum C."/>
            <person name="Shapiro N."/>
            <person name="Ivanova N."/>
            <person name="Kyrpides N."/>
            <person name="Woyke T."/>
        </authorList>
    </citation>
    <scope>NUCLEOTIDE SEQUENCE [LARGE SCALE GENOMIC DNA]</scope>
    <source>
        <strain evidence="3 4">RAS26</strain>
    </source>
</reference>
<evidence type="ECO:0000313" key="3">
    <source>
        <dbReference type="EMBL" id="MBB2921353.1"/>
    </source>
</evidence>
<dbReference type="Pfam" id="PF10002">
    <property type="entry name" value="DUF2243"/>
    <property type="match status" value="1"/>
</dbReference>
<name>A0A7W4Y9A1_9CELL</name>
<reference evidence="3 4" key="1">
    <citation type="submission" date="2020-08" db="EMBL/GenBank/DDBJ databases">
        <title>The Agave Microbiome: Exploring the role of microbial communities in plant adaptations to desert environments.</title>
        <authorList>
            <person name="Partida-Martinez L.P."/>
        </authorList>
    </citation>
    <scope>NUCLEOTIDE SEQUENCE [LARGE SCALE GENOMIC DNA]</scope>
    <source>
        <strain evidence="3 4">RAS26</strain>
    </source>
</reference>
<feature type="compositionally biased region" description="Pro residues" evidence="1">
    <location>
        <begin position="1"/>
        <end position="14"/>
    </location>
</feature>
<feature type="compositionally biased region" description="Low complexity" evidence="1">
    <location>
        <begin position="20"/>
        <end position="33"/>
    </location>
</feature>
<organism evidence="3 4">
    <name type="scientific">Cellulomonas cellasea</name>
    <dbReference type="NCBI Taxonomy" id="43670"/>
    <lineage>
        <taxon>Bacteria</taxon>
        <taxon>Bacillati</taxon>
        <taxon>Actinomycetota</taxon>
        <taxon>Actinomycetes</taxon>
        <taxon>Micrococcales</taxon>
        <taxon>Cellulomonadaceae</taxon>
        <taxon>Cellulomonas</taxon>
    </lineage>
</organism>
<dbReference type="AlphaFoldDB" id="A0A7W4Y9A1"/>
<keyword evidence="2" id="KW-1133">Transmembrane helix</keyword>
<evidence type="ECO:0000256" key="2">
    <source>
        <dbReference type="SAM" id="Phobius"/>
    </source>
</evidence>
<dbReference type="Proteomes" id="UP000518206">
    <property type="component" value="Unassembled WGS sequence"/>
</dbReference>
<protein>
    <submittedName>
        <fullName evidence="3">Putative membrane protein</fullName>
    </submittedName>
</protein>
<feature type="transmembrane region" description="Helical" evidence="2">
    <location>
        <begin position="46"/>
        <end position="69"/>
    </location>
</feature>
<proteinExistence type="predicted"/>
<accession>A0A7W4Y9A1</accession>
<feature type="transmembrane region" description="Helical" evidence="2">
    <location>
        <begin position="118"/>
        <end position="138"/>
    </location>
</feature>
<evidence type="ECO:0000313" key="4">
    <source>
        <dbReference type="Proteomes" id="UP000518206"/>
    </source>
</evidence>
<keyword evidence="2" id="KW-0812">Transmembrane</keyword>